<dbReference type="OrthoDB" id="6150053at2759"/>
<dbReference type="PANTHER" id="PTHR45080">
    <property type="entry name" value="CONTACTIN 5"/>
    <property type="match status" value="1"/>
</dbReference>
<dbReference type="InterPro" id="IPR013783">
    <property type="entry name" value="Ig-like_fold"/>
</dbReference>
<evidence type="ECO:0000259" key="3">
    <source>
        <dbReference type="PROSITE" id="PS50835"/>
    </source>
</evidence>
<feature type="domain" description="Ig-like" evidence="3">
    <location>
        <begin position="31"/>
        <end position="125"/>
    </location>
</feature>
<comment type="caution">
    <text evidence="4">The sequence shown here is derived from an EMBL/GenBank/DDBJ whole genome shotgun (WGS) entry which is preliminary data.</text>
</comment>
<dbReference type="EMBL" id="CAJPWZ010001319">
    <property type="protein sequence ID" value="CAG2212943.1"/>
    <property type="molecule type" value="Genomic_DNA"/>
</dbReference>
<dbReference type="InterPro" id="IPR007110">
    <property type="entry name" value="Ig-like_dom"/>
</dbReference>
<dbReference type="SMART" id="SM00408">
    <property type="entry name" value="IGc2"/>
    <property type="match status" value="3"/>
</dbReference>
<keyword evidence="5" id="KW-1185">Reference proteome</keyword>
<protein>
    <submittedName>
        <fullName evidence="4">HMCN</fullName>
    </submittedName>
</protein>
<keyword evidence="2" id="KW-1015">Disulfide bond</keyword>
<dbReference type="GO" id="GO:0030424">
    <property type="term" value="C:axon"/>
    <property type="evidence" value="ECO:0007669"/>
    <property type="project" value="TreeGrafter"/>
</dbReference>
<dbReference type="InterPro" id="IPR003599">
    <property type="entry name" value="Ig_sub"/>
</dbReference>
<dbReference type="PROSITE" id="PS50835">
    <property type="entry name" value="IG_LIKE"/>
    <property type="match status" value="2"/>
</dbReference>
<feature type="domain" description="Ig-like" evidence="3">
    <location>
        <begin position="139"/>
        <end position="221"/>
    </location>
</feature>
<keyword evidence="1" id="KW-0732">Signal</keyword>
<evidence type="ECO:0000256" key="1">
    <source>
        <dbReference type="ARBA" id="ARBA00022729"/>
    </source>
</evidence>
<dbReference type="Gene3D" id="2.60.40.10">
    <property type="entry name" value="Immunoglobulins"/>
    <property type="match status" value="3"/>
</dbReference>
<sequence>MVTAFPKLKHVNWQRNISGILTILNDGAVGTSVVTIPLANYSSDYGKEVTIECTVAAIPDVNKIFWEKSVNGEKTSINARTLGIRGSIINNPSLTILNATLTDFGDYTCFAENTVGIGMSQTTHTDVRIGALVYNAIFGSKLYLHCDVTAKPKHTLVYWERKRNGLISTINYQAIGTTGITPNTPSLTLQFSTFSDMGTYTCIAANAIGIRQSHTTIVTITGGKYNCDTMKDESVRSITNITAEYQGISGANLTNPSLTIEYVTTSDAGLYVCIAVNAIGIGKKLRM</sequence>
<dbReference type="PANTHER" id="PTHR45080:SF8">
    <property type="entry name" value="IG-LIKE DOMAIN-CONTAINING PROTEIN"/>
    <property type="match status" value="1"/>
</dbReference>
<dbReference type="InterPro" id="IPR003598">
    <property type="entry name" value="Ig_sub2"/>
</dbReference>
<evidence type="ECO:0000313" key="5">
    <source>
        <dbReference type="Proteomes" id="UP000683360"/>
    </source>
</evidence>
<dbReference type="Proteomes" id="UP000683360">
    <property type="component" value="Unassembled WGS sequence"/>
</dbReference>
<dbReference type="GO" id="GO:0043025">
    <property type="term" value="C:neuronal cell body"/>
    <property type="evidence" value="ECO:0007669"/>
    <property type="project" value="TreeGrafter"/>
</dbReference>
<organism evidence="4 5">
    <name type="scientific">Mytilus edulis</name>
    <name type="common">Blue mussel</name>
    <dbReference type="NCBI Taxonomy" id="6550"/>
    <lineage>
        <taxon>Eukaryota</taxon>
        <taxon>Metazoa</taxon>
        <taxon>Spiralia</taxon>
        <taxon>Lophotrochozoa</taxon>
        <taxon>Mollusca</taxon>
        <taxon>Bivalvia</taxon>
        <taxon>Autobranchia</taxon>
        <taxon>Pteriomorphia</taxon>
        <taxon>Mytilida</taxon>
        <taxon>Mytiloidea</taxon>
        <taxon>Mytilidae</taxon>
        <taxon>Mytilinae</taxon>
        <taxon>Mytilus</taxon>
    </lineage>
</organism>
<dbReference type="InterPro" id="IPR050958">
    <property type="entry name" value="Cell_Adh-Cytoskel_Orgn"/>
</dbReference>
<dbReference type="GO" id="GO:0007156">
    <property type="term" value="P:homophilic cell adhesion via plasma membrane adhesion molecules"/>
    <property type="evidence" value="ECO:0007669"/>
    <property type="project" value="TreeGrafter"/>
</dbReference>
<dbReference type="GO" id="GO:0050808">
    <property type="term" value="P:synapse organization"/>
    <property type="evidence" value="ECO:0007669"/>
    <property type="project" value="TreeGrafter"/>
</dbReference>
<dbReference type="Pfam" id="PF13927">
    <property type="entry name" value="Ig_3"/>
    <property type="match status" value="2"/>
</dbReference>
<dbReference type="CDD" id="cd00096">
    <property type="entry name" value="Ig"/>
    <property type="match status" value="2"/>
</dbReference>
<evidence type="ECO:0000256" key="2">
    <source>
        <dbReference type="ARBA" id="ARBA00023157"/>
    </source>
</evidence>
<accession>A0A8S3RV04</accession>
<dbReference type="InterPro" id="IPR036179">
    <property type="entry name" value="Ig-like_dom_sf"/>
</dbReference>
<proteinExistence type="predicted"/>
<name>A0A8S3RV04_MYTED</name>
<dbReference type="SUPFAM" id="SSF48726">
    <property type="entry name" value="Immunoglobulin"/>
    <property type="match status" value="3"/>
</dbReference>
<reference evidence="4" key="1">
    <citation type="submission" date="2021-03" db="EMBL/GenBank/DDBJ databases">
        <authorList>
            <person name="Bekaert M."/>
        </authorList>
    </citation>
    <scope>NUCLEOTIDE SEQUENCE</scope>
</reference>
<dbReference type="GO" id="GO:0005886">
    <property type="term" value="C:plasma membrane"/>
    <property type="evidence" value="ECO:0007669"/>
    <property type="project" value="TreeGrafter"/>
</dbReference>
<dbReference type="SMART" id="SM00409">
    <property type="entry name" value="IG"/>
    <property type="match status" value="2"/>
</dbReference>
<evidence type="ECO:0000313" key="4">
    <source>
        <dbReference type="EMBL" id="CAG2212943.1"/>
    </source>
</evidence>
<gene>
    <name evidence="4" type="ORF">MEDL_26908</name>
</gene>
<dbReference type="AlphaFoldDB" id="A0A8S3RV04"/>
<dbReference type="GO" id="GO:0008046">
    <property type="term" value="F:axon guidance receptor activity"/>
    <property type="evidence" value="ECO:0007669"/>
    <property type="project" value="TreeGrafter"/>
</dbReference>